<proteinExistence type="predicted"/>
<dbReference type="AlphaFoldDB" id="A0A645J8F8"/>
<organism evidence="1">
    <name type="scientific">bioreactor metagenome</name>
    <dbReference type="NCBI Taxonomy" id="1076179"/>
    <lineage>
        <taxon>unclassified sequences</taxon>
        <taxon>metagenomes</taxon>
        <taxon>ecological metagenomes</taxon>
    </lineage>
</organism>
<name>A0A645J8F8_9ZZZZ</name>
<evidence type="ECO:0000313" key="1">
    <source>
        <dbReference type="EMBL" id="MPN58989.1"/>
    </source>
</evidence>
<dbReference type="EMBL" id="VSSQ01132450">
    <property type="protein sequence ID" value="MPN58989.1"/>
    <property type="molecule type" value="Genomic_DNA"/>
</dbReference>
<reference evidence="1" key="1">
    <citation type="submission" date="2019-08" db="EMBL/GenBank/DDBJ databases">
        <authorList>
            <person name="Kucharzyk K."/>
            <person name="Murdoch R.W."/>
            <person name="Higgins S."/>
            <person name="Loffler F."/>
        </authorList>
    </citation>
    <scope>NUCLEOTIDE SEQUENCE</scope>
</reference>
<accession>A0A645J8F8</accession>
<comment type="caution">
    <text evidence="1">The sequence shown here is derived from an EMBL/GenBank/DDBJ whole genome shotgun (WGS) entry which is preliminary data.</text>
</comment>
<protein>
    <submittedName>
        <fullName evidence="1">Uncharacterized protein</fullName>
    </submittedName>
</protein>
<sequence>MSELCSIFSMGASGSTKMVDPESGAIQRVFNLKYPKEYTERPEKIQSNQAAFAAFYQQRKGDSHVLLSDSDQ</sequence>
<gene>
    <name evidence="1" type="ORF">SDC9_206706</name>
</gene>